<dbReference type="InterPro" id="IPR015424">
    <property type="entry name" value="PyrdxlP-dep_Trfase"/>
</dbReference>
<dbReference type="Pfam" id="PF00202">
    <property type="entry name" value="Aminotran_3"/>
    <property type="match status" value="1"/>
</dbReference>
<keyword evidence="2" id="KW-1185">Reference proteome</keyword>
<dbReference type="Gene3D" id="3.40.640.10">
    <property type="entry name" value="Type I PLP-dependent aspartate aminotransferase-like (Major domain)"/>
    <property type="match status" value="1"/>
</dbReference>
<name>A0A6N8G2A0_9CHRO</name>
<dbReference type="EMBL" id="NAPY01000068">
    <property type="protein sequence ID" value="MUL39229.1"/>
    <property type="molecule type" value="Genomic_DNA"/>
</dbReference>
<dbReference type="InterPro" id="IPR015421">
    <property type="entry name" value="PyrdxlP-dep_Trfase_major"/>
</dbReference>
<accession>A0A6N8G2A0</accession>
<evidence type="ECO:0000313" key="2">
    <source>
        <dbReference type="Proteomes" id="UP000441797"/>
    </source>
</evidence>
<sequence length="62" mass="6944">MLAEHHDRIAAAIFEPVVQAGGMHFHHPEYVRQAKALCEKYDCALNNCGINRNVMPTPRTIG</sequence>
<comment type="caution">
    <text evidence="1">The sequence shown here is derived from an EMBL/GenBank/DDBJ whole genome shotgun (WGS) entry which is preliminary data.</text>
</comment>
<dbReference type="AlphaFoldDB" id="A0A6N8G2A0"/>
<gene>
    <name evidence="1" type="ORF">BWI75_23750</name>
</gene>
<organism evidence="1 2">
    <name type="scientific">Gloeocapsopsis dulcis AAB1 = 1H9</name>
    <dbReference type="NCBI Taxonomy" id="1433147"/>
    <lineage>
        <taxon>Bacteria</taxon>
        <taxon>Bacillati</taxon>
        <taxon>Cyanobacteriota</taxon>
        <taxon>Cyanophyceae</taxon>
        <taxon>Oscillatoriophycideae</taxon>
        <taxon>Chroococcales</taxon>
        <taxon>Chroococcaceae</taxon>
        <taxon>Gloeocapsopsis</taxon>
        <taxon>Gloeocapsopsis dulcis</taxon>
    </lineage>
</organism>
<proteinExistence type="predicted"/>
<dbReference type="SUPFAM" id="SSF53383">
    <property type="entry name" value="PLP-dependent transferases"/>
    <property type="match status" value="1"/>
</dbReference>
<dbReference type="GO" id="GO:0008483">
    <property type="term" value="F:transaminase activity"/>
    <property type="evidence" value="ECO:0007669"/>
    <property type="project" value="InterPro"/>
</dbReference>
<evidence type="ECO:0000313" key="1">
    <source>
        <dbReference type="EMBL" id="MUL39229.1"/>
    </source>
</evidence>
<protein>
    <submittedName>
        <fullName evidence="1">Uncharacterized protein</fullName>
    </submittedName>
</protein>
<reference evidence="1 2" key="1">
    <citation type="journal article" date="2019" name="Front. Microbiol.">
        <title>Genomic Features for Desiccation Tolerance and Sugar Biosynthesis in the Extremophile Gloeocapsopsis sp. UTEX B3054.</title>
        <authorList>
            <person name="Urrejola C."/>
            <person name="Alcorta J."/>
            <person name="Salas L."/>
            <person name="Vasquez M."/>
            <person name="Polz M.F."/>
            <person name="Vicuna R."/>
            <person name="Diez B."/>
        </authorList>
    </citation>
    <scope>NUCLEOTIDE SEQUENCE [LARGE SCALE GENOMIC DNA]</scope>
    <source>
        <strain evidence="1 2">1H9</strain>
    </source>
</reference>
<dbReference type="GO" id="GO:0030170">
    <property type="term" value="F:pyridoxal phosphate binding"/>
    <property type="evidence" value="ECO:0007669"/>
    <property type="project" value="InterPro"/>
</dbReference>
<dbReference type="InterPro" id="IPR005814">
    <property type="entry name" value="Aminotrans_3"/>
</dbReference>
<dbReference type="RefSeq" id="WP_105221773.1">
    <property type="nucleotide sequence ID" value="NZ_CAWPEY010000075.1"/>
</dbReference>
<dbReference type="Proteomes" id="UP000441797">
    <property type="component" value="Unassembled WGS sequence"/>
</dbReference>